<gene>
    <name evidence="1" type="ORF">SAMN05421543_106156</name>
</gene>
<reference evidence="2" key="1">
    <citation type="submission" date="2016-10" db="EMBL/GenBank/DDBJ databases">
        <authorList>
            <person name="Varghese N."/>
        </authorList>
    </citation>
    <scope>NUCLEOTIDE SEQUENCE [LARGE SCALE GENOMIC DNA]</scope>
    <source>
        <strain evidence="2">DSM 17980</strain>
    </source>
</reference>
<dbReference type="AlphaFoldDB" id="A0A1I7IDP7"/>
<organism evidence="1 2">
    <name type="scientific">Alicyclobacillus macrosporangiidus</name>
    <dbReference type="NCBI Taxonomy" id="392015"/>
    <lineage>
        <taxon>Bacteria</taxon>
        <taxon>Bacillati</taxon>
        <taxon>Bacillota</taxon>
        <taxon>Bacilli</taxon>
        <taxon>Bacillales</taxon>
        <taxon>Alicyclobacillaceae</taxon>
        <taxon>Alicyclobacillus</taxon>
    </lineage>
</organism>
<dbReference type="STRING" id="392015.SAMN05421543_106156"/>
<proteinExistence type="predicted"/>
<keyword evidence="2" id="KW-1185">Reference proteome</keyword>
<protein>
    <submittedName>
        <fullName evidence="1">Uncharacterized protein</fullName>
    </submittedName>
</protein>
<evidence type="ECO:0000313" key="1">
    <source>
        <dbReference type="EMBL" id="SFU71028.1"/>
    </source>
</evidence>
<dbReference type="OrthoDB" id="2476675at2"/>
<dbReference type="Proteomes" id="UP000183508">
    <property type="component" value="Unassembled WGS sequence"/>
</dbReference>
<sequence length="74" mass="8152">MRVFSRKSLMFHHPTGEEAPVTVRAHDFSDVPDWVAHSTMFRWALDDGVVSVIESKADEVQAEKAAAKRGKAGG</sequence>
<name>A0A1I7IDP7_9BACL</name>
<accession>A0A1I7IDP7</accession>
<dbReference type="EMBL" id="FPBV01000006">
    <property type="protein sequence ID" value="SFU71028.1"/>
    <property type="molecule type" value="Genomic_DNA"/>
</dbReference>
<dbReference type="RefSeq" id="WP_074951074.1">
    <property type="nucleotide sequence ID" value="NZ_FPBV01000006.1"/>
</dbReference>
<evidence type="ECO:0000313" key="2">
    <source>
        <dbReference type="Proteomes" id="UP000183508"/>
    </source>
</evidence>